<evidence type="ECO:0000313" key="3">
    <source>
        <dbReference type="Proteomes" id="UP000037397"/>
    </source>
</evidence>
<dbReference type="AlphaFoldDB" id="A0A0L6CF06"/>
<name>A0A0L6CF06_9MICO</name>
<organism evidence="2 3">
    <name type="scientific">Luteipulveratus halotolerans</name>
    <dbReference type="NCBI Taxonomy" id="1631356"/>
    <lineage>
        <taxon>Bacteria</taxon>
        <taxon>Bacillati</taxon>
        <taxon>Actinomycetota</taxon>
        <taxon>Actinomycetes</taxon>
        <taxon>Micrococcales</taxon>
        <taxon>Dermacoccaceae</taxon>
        <taxon>Luteipulveratus</taxon>
    </lineage>
</organism>
<dbReference type="InterPro" id="IPR014914">
    <property type="entry name" value="RES_dom"/>
</dbReference>
<keyword evidence="3" id="KW-1185">Reference proteome</keyword>
<dbReference type="EMBL" id="LAIR01000002">
    <property type="protein sequence ID" value="KNX36088.1"/>
    <property type="molecule type" value="Genomic_DNA"/>
</dbReference>
<dbReference type="Proteomes" id="UP000037397">
    <property type="component" value="Unassembled WGS sequence"/>
</dbReference>
<accession>A0A0L6CF06</accession>
<dbReference type="Pfam" id="PF08808">
    <property type="entry name" value="RES"/>
    <property type="match status" value="1"/>
</dbReference>
<sequence length="104" mass="10922">MSIGDILDLSTPGSRLLAGLSMEQLHSSTSSIDAYEACRDVASAAHQLGCKGLLVPAATQLGETLALFPANLSDVDRPVLVESEIWDGLPPDPRGSAKSHLRLV</sequence>
<gene>
    <name evidence="2" type="ORF">VV01_01260</name>
</gene>
<protein>
    <recommendedName>
        <fullName evidence="1">RES domain-containing protein</fullName>
    </recommendedName>
</protein>
<comment type="caution">
    <text evidence="2">The sequence shown here is derived from an EMBL/GenBank/DDBJ whole genome shotgun (WGS) entry which is preliminary data.</text>
</comment>
<reference evidence="3" key="1">
    <citation type="submission" date="2015-03" db="EMBL/GenBank/DDBJ databases">
        <title>Luteipulveratus halotolerans sp. nov., a novel actinobacterium (Dermacoccaceae) from Sarawak, Malaysia.</title>
        <authorList>
            <person name="Juboi H."/>
            <person name="Basik A."/>
            <person name="Shamsul S.S."/>
            <person name="Arnold P."/>
            <person name="Schmitt E.K."/>
            <person name="Sanglier J.-J."/>
            <person name="Yeo T."/>
        </authorList>
    </citation>
    <scope>NUCLEOTIDE SEQUENCE [LARGE SCALE GENOMIC DNA]</scope>
    <source>
        <strain evidence="3">C296001</strain>
    </source>
</reference>
<feature type="domain" description="RES" evidence="1">
    <location>
        <begin position="19"/>
        <end position="76"/>
    </location>
</feature>
<dbReference type="STRING" id="1631356.VV01_01260"/>
<evidence type="ECO:0000313" key="2">
    <source>
        <dbReference type="EMBL" id="KNX36088.1"/>
    </source>
</evidence>
<proteinExistence type="predicted"/>
<evidence type="ECO:0000259" key="1">
    <source>
        <dbReference type="Pfam" id="PF08808"/>
    </source>
</evidence>